<dbReference type="EMBL" id="JAVDVX010000001">
    <property type="protein sequence ID" value="MDR7088807.1"/>
    <property type="molecule type" value="Genomic_DNA"/>
</dbReference>
<protein>
    <submittedName>
        <fullName evidence="3">GTPase</fullName>
    </submittedName>
</protein>
<organism evidence="3 4">
    <name type="scientific">Cellvibrio fibrivorans</name>
    <dbReference type="NCBI Taxonomy" id="126350"/>
    <lineage>
        <taxon>Bacteria</taxon>
        <taxon>Pseudomonadati</taxon>
        <taxon>Pseudomonadota</taxon>
        <taxon>Gammaproteobacteria</taxon>
        <taxon>Cellvibrionales</taxon>
        <taxon>Cellvibrionaceae</taxon>
        <taxon>Cellvibrio</taxon>
    </lineage>
</organism>
<dbReference type="InterPro" id="IPR045063">
    <property type="entry name" value="Dynamin_N"/>
</dbReference>
<dbReference type="PANTHER" id="PTHR43681:SF1">
    <property type="entry name" value="SARCALUMENIN"/>
    <property type="match status" value="1"/>
</dbReference>
<feature type="domain" description="Dynamin N-terminal" evidence="2">
    <location>
        <begin position="59"/>
        <end position="269"/>
    </location>
</feature>
<keyword evidence="4" id="KW-1185">Reference proteome</keyword>
<comment type="caution">
    <text evidence="3">The sequence shown here is derived from an EMBL/GenBank/DDBJ whole genome shotgun (WGS) entry which is preliminary data.</text>
</comment>
<evidence type="ECO:0000256" key="1">
    <source>
        <dbReference type="SAM" id="Coils"/>
    </source>
</evidence>
<evidence type="ECO:0000313" key="3">
    <source>
        <dbReference type="EMBL" id="MDR7088807.1"/>
    </source>
</evidence>
<name>A0ABU1UUK8_9GAMM</name>
<dbReference type="InterPro" id="IPR051943">
    <property type="entry name" value="TRAFAC_Dynamin-like_GTPase"/>
</dbReference>
<feature type="coiled-coil region" evidence="1">
    <location>
        <begin position="470"/>
        <end position="535"/>
    </location>
</feature>
<dbReference type="SUPFAM" id="SSF52540">
    <property type="entry name" value="P-loop containing nucleoside triphosphate hydrolases"/>
    <property type="match status" value="1"/>
</dbReference>
<evidence type="ECO:0000313" key="4">
    <source>
        <dbReference type="Proteomes" id="UP001253595"/>
    </source>
</evidence>
<proteinExistence type="predicted"/>
<reference evidence="3 4" key="1">
    <citation type="submission" date="2023-07" db="EMBL/GenBank/DDBJ databases">
        <title>Sorghum-associated microbial communities from plants grown in Nebraska, USA.</title>
        <authorList>
            <person name="Schachtman D."/>
        </authorList>
    </citation>
    <scope>NUCLEOTIDE SEQUENCE [LARGE SCALE GENOMIC DNA]</scope>
    <source>
        <strain evidence="3 4">BE190</strain>
    </source>
</reference>
<evidence type="ECO:0000259" key="2">
    <source>
        <dbReference type="Pfam" id="PF00350"/>
    </source>
</evidence>
<dbReference type="PANTHER" id="PTHR43681">
    <property type="entry name" value="TRANSMEMBRANE GTPASE FZO"/>
    <property type="match status" value="1"/>
</dbReference>
<dbReference type="InterPro" id="IPR027417">
    <property type="entry name" value="P-loop_NTPase"/>
</dbReference>
<dbReference type="RefSeq" id="WP_310068925.1">
    <property type="nucleotide sequence ID" value="NZ_JAVDVX010000001.1"/>
</dbReference>
<dbReference type="Pfam" id="PF00350">
    <property type="entry name" value="Dynamin_N"/>
    <property type="match status" value="1"/>
</dbReference>
<gene>
    <name evidence="3" type="ORF">J2X05_000810</name>
</gene>
<accession>A0ABU1UUK8</accession>
<sequence length="674" mass="76999">MDIRSLHRQMTHYNRWKRQLDERLQRFEQWSQQHDMSGANMGKTLQRARQLLRGESFTIACVGEFSRGKTELINALLYTGGGRRLLPSQPGRTTMCPTEIFWDAHQPTNCVRLLPIETRRTNTSLQSFKRIPQNWVAIHFDAQDHEQTRAAINQVSASKQVSVADALKLGFAQDELGERDENGMVTVPAWRHALISLDHPLLRQGLRIVDTPGLNALGNEPELTLKTLPDAQAILFLLGADAGVTASDMEIWREHIQVLRDNNCTAVIALLNKIDSLWDDLTPAQEIEANVNQLRQLTARQLNLSPEHVVALSAKQGLLGKVGRNQAQLARSNFPQLERMLAECVMRNQQQIIGHRLIGDSYAMVINARNSLQRRLTDCEKELEELRTVAPEAAGEKLTELRDTIRRTHHEYHKQALSLRTSQRLLESQKLSLLGPISSGLLEQQIAEAHANLAQSWTTVGLARAIGKFFDDVDSNLRHLEREIERCNRVLTSIYERPEQTVTGDDLIMRHLLKIQKQRRQLRQLHTRADDFRKSLSAVFTHKGALISRFINTLVQEVRAVYVDLNQHIHHWMQEALAPLFHHNQYQKQLLEHHMLRLTQLQTQRNSHSEQLEVLQTNIYQLQTALGNIEPLYKELLTTPLEPELMADVEQKESITAGAQVVSIKQGRQSLRGN</sequence>
<dbReference type="Gene3D" id="3.40.50.300">
    <property type="entry name" value="P-loop containing nucleotide triphosphate hydrolases"/>
    <property type="match status" value="1"/>
</dbReference>
<keyword evidence="1" id="KW-0175">Coiled coil</keyword>
<dbReference type="Proteomes" id="UP001253595">
    <property type="component" value="Unassembled WGS sequence"/>
</dbReference>